<reference evidence="2" key="2">
    <citation type="submission" date="2023-12" db="EMBL/GenBank/DDBJ databases">
        <authorList>
            <person name="Sun Q."/>
            <person name="Inoue M."/>
        </authorList>
    </citation>
    <scope>NUCLEOTIDE SEQUENCE</scope>
    <source>
        <strain evidence="2">JCM 12289</strain>
    </source>
</reference>
<evidence type="ECO:0008006" key="4">
    <source>
        <dbReference type="Google" id="ProtNLM"/>
    </source>
</evidence>
<evidence type="ECO:0000313" key="2">
    <source>
        <dbReference type="EMBL" id="GAA0455714.1"/>
    </source>
</evidence>
<name>A0AAV3SE48_HALDO</name>
<feature type="transmembrane region" description="Helical" evidence="1">
    <location>
        <begin position="273"/>
        <end position="291"/>
    </location>
</feature>
<evidence type="ECO:0000313" key="3">
    <source>
        <dbReference type="Proteomes" id="UP001500962"/>
    </source>
</evidence>
<feature type="transmembrane region" description="Helical" evidence="1">
    <location>
        <begin position="392"/>
        <end position="411"/>
    </location>
</feature>
<accession>A0AAV3SE48</accession>
<sequence>MMRMAKLCMAICALAFAVMVVGAHETGQLFPWPHLFVLIAAMVLFGGLMVGDISIGTSTVLAVMLAVSLRLFIFEWPASMIGMDPDKYAVGIHRIIQTKSLATLAQAVPTYYALPAFHLLNSEVALVSGLRGRNVLVAIPILLGVLLPLTGAVLAARFTRPSNRSVATGTAALLGAVATIGVLFGYWPIVQTIAVLVWCPILIALARFFATGDRRFVALAIFTTGTALFAHKISMFVVVAAVGMALCIRWLRIDQWLGRELSLSSEAIDSADARTIVALLGVGLALQWVLLTTFARTAIIGKLVPLLTGGFSIVPADKLVRAAVSSNPGIVGILIRRGDFLVLLPAVAGASLWLWFRDRSWPMSLLLGAALAPIAIAGIAIVGVGVVPPQRAILFGIPMFAAVLGIAIGRIGGNETTAYRTAAFALVLVLVASQAGSASLAPNYPGEPRMYLSDEEVTGKAFMMEHTGEAVAMDFFYAREQIDFDDPTASQKPGLSSVSGVTALNDGLLNATLMNQSYENILLREMAVTRFSSGAYRLTWNPIRVYTNSDGYNRVLDNGETIGLVNRSMSRG</sequence>
<reference evidence="2" key="1">
    <citation type="journal article" date="2014" name="Int. J. Syst. Evol. Microbiol.">
        <title>Complete genome sequence of Corynebacterium casei LMG S-19264T (=DSM 44701T), isolated from a smear-ripened cheese.</title>
        <authorList>
            <consortium name="US DOE Joint Genome Institute (JGI-PGF)"/>
            <person name="Walter F."/>
            <person name="Albersmeier A."/>
            <person name="Kalinowski J."/>
            <person name="Ruckert C."/>
        </authorList>
    </citation>
    <scope>NUCLEOTIDE SEQUENCE</scope>
    <source>
        <strain evidence="2">JCM 12289</strain>
    </source>
</reference>
<feature type="transmembrane region" description="Helical" evidence="1">
    <location>
        <begin position="32"/>
        <end position="51"/>
    </location>
</feature>
<comment type="caution">
    <text evidence="2">The sequence shown here is derived from an EMBL/GenBank/DDBJ whole genome shotgun (WGS) entry which is preliminary data.</text>
</comment>
<evidence type="ECO:0000256" key="1">
    <source>
        <dbReference type="SAM" id="Phobius"/>
    </source>
</evidence>
<feature type="transmembrane region" description="Helical" evidence="1">
    <location>
        <begin position="340"/>
        <end position="356"/>
    </location>
</feature>
<keyword evidence="1" id="KW-0812">Transmembrane</keyword>
<proteinExistence type="predicted"/>
<protein>
    <recommendedName>
        <fullName evidence="4">Glycosyltransferase RgtA/B/C/D-like domain-containing protein</fullName>
    </recommendedName>
</protein>
<organism evidence="2 3">
    <name type="scientific">Halococcus dombrowskii</name>
    <dbReference type="NCBI Taxonomy" id="179637"/>
    <lineage>
        <taxon>Archaea</taxon>
        <taxon>Methanobacteriati</taxon>
        <taxon>Methanobacteriota</taxon>
        <taxon>Stenosarchaea group</taxon>
        <taxon>Halobacteria</taxon>
        <taxon>Halobacteriales</taxon>
        <taxon>Halococcaceae</taxon>
        <taxon>Halococcus</taxon>
    </lineage>
</organism>
<dbReference type="EMBL" id="BAAADN010000017">
    <property type="protein sequence ID" value="GAA0455714.1"/>
    <property type="molecule type" value="Genomic_DNA"/>
</dbReference>
<feature type="transmembrane region" description="Helical" evidence="1">
    <location>
        <begin position="166"/>
        <end position="187"/>
    </location>
</feature>
<keyword evidence="1" id="KW-1133">Transmembrane helix</keyword>
<feature type="transmembrane region" description="Helical" evidence="1">
    <location>
        <begin position="58"/>
        <end position="78"/>
    </location>
</feature>
<gene>
    <name evidence="2" type="ORF">GCM10008985_09500</name>
</gene>
<feature type="transmembrane region" description="Helical" evidence="1">
    <location>
        <begin position="193"/>
        <end position="212"/>
    </location>
</feature>
<feature type="transmembrane region" description="Helical" evidence="1">
    <location>
        <begin position="363"/>
        <end position="386"/>
    </location>
</feature>
<dbReference type="Proteomes" id="UP001500962">
    <property type="component" value="Unassembled WGS sequence"/>
</dbReference>
<feature type="transmembrane region" description="Helical" evidence="1">
    <location>
        <begin position="135"/>
        <end position="154"/>
    </location>
</feature>
<dbReference type="AlphaFoldDB" id="A0AAV3SE48"/>
<keyword evidence="1" id="KW-0472">Membrane</keyword>